<evidence type="ECO:0000313" key="4">
    <source>
        <dbReference type="Proteomes" id="UP000620147"/>
    </source>
</evidence>
<evidence type="ECO:0000256" key="2">
    <source>
        <dbReference type="SAM" id="Phobius"/>
    </source>
</evidence>
<dbReference type="EMBL" id="BLYJ01000028">
    <property type="protein sequence ID" value="GFO88885.1"/>
    <property type="molecule type" value="Genomic_DNA"/>
</dbReference>
<feature type="transmembrane region" description="Helical" evidence="2">
    <location>
        <begin position="418"/>
        <end position="443"/>
    </location>
</feature>
<feature type="coiled-coil region" evidence="1">
    <location>
        <begin position="48"/>
        <end position="75"/>
    </location>
</feature>
<evidence type="ECO:0008006" key="5">
    <source>
        <dbReference type="Google" id="ProtNLM"/>
    </source>
</evidence>
<dbReference type="Proteomes" id="UP000620147">
    <property type="component" value="Unassembled WGS sequence"/>
</dbReference>
<keyword evidence="1" id="KW-0175">Coiled coil</keyword>
<protein>
    <recommendedName>
        <fullName evidence="5">Phage tail tape measure protein</fullName>
    </recommendedName>
</protein>
<evidence type="ECO:0000313" key="3">
    <source>
        <dbReference type="EMBL" id="GFO88885.1"/>
    </source>
</evidence>
<feature type="transmembrane region" description="Helical" evidence="2">
    <location>
        <begin position="385"/>
        <end position="406"/>
    </location>
</feature>
<dbReference type="RefSeq" id="WP_188886410.1">
    <property type="nucleotide sequence ID" value="NZ_BLYJ01000028.1"/>
</dbReference>
<keyword evidence="2" id="KW-0472">Membrane</keyword>
<comment type="caution">
    <text evidence="3">The sequence shown here is derived from an EMBL/GenBank/DDBJ whole genome shotgun (WGS) entry which is preliminary data.</text>
</comment>
<accession>A0ABQ1E1T0</accession>
<sequence length="659" mass="69565">MASIMTAVKLNDQMTAPLRNITNAVNMMLSSWESLDSATAGGLDMGDVAAIRTQLHEATTALDQLGNEQKKFNQNVQSGAAALDGMAGKIAGLVAGYVSLQGAMSTVKSGIDYASDLAEVQNVVDVTFGKAAASVNEWSQQALEAYGLNEVTAKQYVGTMGAMLKSSGVAGNSVLDMSEKIVGLAGDVASFYNLDTNTAFEKIRSGISGETEPLKQLGINMSVANLEAYALSQGITTAYDKMSQAEQTMLRYNYLMSVTSDAQGDFARTSDSWANQTRLLSENWTEFVGNMAANLLPTLTAGVAALNDVISWLSENTAFIAPIIGAITTAVGLYTAAVLTNAAAKGISAVASQLHAAAEARAASLTFKATVAQYGLNTALLACPITWIVGGIIAVITVIYLVVAAINKVKGTTISATGVVLGVLATAGAIVLNTIIGVINAAIQAVWTLFVEPFISVIEWVLNAVNGGFDSLGDAVKNLLGQMISRLLSFGKIATKIIDAVFGTNWTDKLNELQNTALSWGKNENAITISRNAPTIEKRFAYKDAWNFGYNLGQSIDEKFSAANASATPEFDALNNNVAAIAANTADTADALQLSNEDLKMLRNIAERQEINRYTTAEIKVEMVNHNNISNEMDLDGVVNLLEAKVTEALVTSAEGVHI</sequence>
<organism evidence="3 4">
    <name type="scientific">Butyricicoccus faecihominis</name>
    <dbReference type="NCBI Taxonomy" id="1712515"/>
    <lineage>
        <taxon>Bacteria</taxon>
        <taxon>Bacillati</taxon>
        <taxon>Bacillota</taxon>
        <taxon>Clostridia</taxon>
        <taxon>Eubacteriales</taxon>
        <taxon>Butyricicoccaceae</taxon>
        <taxon>Butyricicoccus</taxon>
    </lineage>
</organism>
<name>A0ABQ1E1T0_9FIRM</name>
<keyword evidence="4" id="KW-1185">Reference proteome</keyword>
<evidence type="ECO:0000256" key="1">
    <source>
        <dbReference type="SAM" id="Coils"/>
    </source>
</evidence>
<gene>
    <name evidence="3" type="ORF">BUFA31_20490</name>
</gene>
<proteinExistence type="predicted"/>
<keyword evidence="2" id="KW-1133">Transmembrane helix</keyword>
<keyword evidence="2" id="KW-0812">Transmembrane</keyword>
<reference evidence="3 4" key="1">
    <citation type="submission" date="2020-06" db="EMBL/GenBank/DDBJ databases">
        <title>Characterization of fructooligosaccharide metabolism and fructooligosaccharide-degrading enzymes in human commensal butyrate producers.</title>
        <authorList>
            <person name="Tanno H."/>
            <person name="Fujii T."/>
            <person name="Hirano K."/>
            <person name="Maeno S."/>
            <person name="Tonozuka T."/>
            <person name="Sakamoto M."/>
            <person name="Ohkuma M."/>
            <person name="Tochio T."/>
            <person name="Endo A."/>
        </authorList>
    </citation>
    <scope>NUCLEOTIDE SEQUENCE [LARGE SCALE GENOMIC DNA]</scope>
    <source>
        <strain evidence="3 4">JCM 31056</strain>
    </source>
</reference>